<dbReference type="EMBL" id="CM003531">
    <property type="protein sequence ID" value="RCV21914.1"/>
    <property type="molecule type" value="Genomic_DNA"/>
</dbReference>
<accession>A0A368QVS0</accession>
<feature type="region of interest" description="Disordered" evidence="1">
    <location>
        <begin position="217"/>
        <end position="326"/>
    </location>
</feature>
<sequence>HGHVHEVVVHGGRPRSRRRRPRRPRRRGGGAAAGAQLLLPDVPQPGQDRAAGNGLRRAEGEAHGRLHPPHVLPRLLRQWMRRLDPVGRHVDLHRREGRRPQRQLGARLRGHRRHQGPGRGLLHGHRLLRRHPRPRRPRRRQPAGRPDVERAAGPEGLAHGEPERGQRQPPRPGVQPLDAHLHVREPGPVGAGHDGAVGGAHHRAVAVPVLPEPHLHGTQRQRLLRGAPAADVPALGGRRQPRAVRRADPRRVRQRLLPEPAAAEGAPPLGPGALQRRVAGRAGQAVQQQPGAVQQRLCHGHDQDGKPAAVGRDQDGGQAQLQEGQL</sequence>
<feature type="non-terminal residue" evidence="2">
    <location>
        <position position="1"/>
    </location>
</feature>
<gene>
    <name evidence="2" type="ORF">SETIT_4G176900v2</name>
</gene>
<feature type="region of interest" description="Disordered" evidence="1">
    <location>
        <begin position="1"/>
        <end position="69"/>
    </location>
</feature>
<feature type="non-terminal residue" evidence="2">
    <location>
        <position position="326"/>
    </location>
</feature>
<dbReference type="GO" id="GO:0016812">
    <property type="term" value="F:hydrolase activity, acting on carbon-nitrogen (but not peptide) bonds, in cyclic amides"/>
    <property type="evidence" value="ECO:0007669"/>
    <property type="project" value="InterPro"/>
</dbReference>
<organism evidence="2">
    <name type="scientific">Setaria italica</name>
    <name type="common">Foxtail millet</name>
    <name type="synonym">Panicum italicum</name>
    <dbReference type="NCBI Taxonomy" id="4555"/>
    <lineage>
        <taxon>Eukaryota</taxon>
        <taxon>Viridiplantae</taxon>
        <taxon>Streptophyta</taxon>
        <taxon>Embryophyta</taxon>
        <taxon>Tracheophyta</taxon>
        <taxon>Spermatophyta</taxon>
        <taxon>Magnoliopsida</taxon>
        <taxon>Liliopsida</taxon>
        <taxon>Poales</taxon>
        <taxon>Poaceae</taxon>
        <taxon>PACMAD clade</taxon>
        <taxon>Panicoideae</taxon>
        <taxon>Panicodae</taxon>
        <taxon>Paniceae</taxon>
        <taxon>Cenchrinae</taxon>
        <taxon>Setaria</taxon>
    </lineage>
</organism>
<feature type="compositionally biased region" description="Basic residues" evidence="1">
    <location>
        <begin position="108"/>
        <end position="142"/>
    </location>
</feature>
<dbReference type="AlphaFoldDB" id="A0A368QVS0"/>
<dbReference type="InterPro" id="IPR002195">
    <property type="entry name" value="Dihydroorotase_CS"/>
</dbReference>
<evidence type="ECO:0000256" key="1">
    <source>
        <dbReference type="SAM" id="MobiDB-lite"/>
    </source>
</evidence>
<feature type="compositionally biased region" description="Basic and acidic residues" evidence="1">
    <location>
        <begin position="146"/>
        <end position="166"/>
    </location>
</feature>
<feature type="region of interest" description="Disordered" evidence="1">
    <location>
        <begin position="90"/>
        <end position="198"/>
    </location>
</feature>
<protein>
    <submittedName>
        <fullName evidence="2">Uncharacterized protein</fullName>
    </submittedName>
</protein>
<reference evidence="2" key="2">
    <citation type="submission" date="2015-07" db="EMBL/GenBank/DDBJ databases">
        <authorList>
            <person name="Noorani M."/>
        </authorList>
    </citation>
    <scope>NUCLEOTIDE SEQUENCE</scope>
    <source>
        <strain evidence="2">Yugu1</strain>
    </source>
</reference>
<name>A0A368QVS0_SETIT</name>
<feature type="compositionally biased region" description="Low complexity" evidence="1">
    <location>
        <begin position="255"/>
        <end position="296"/>
    </location>
</feature>
<feature type="compositionally biased region" description="Basic residues" evidence="1">
    <location>
        <begin position="12"/>
        <end position="28"/>
    </location>
</feature>
<proteinExistence type="predicted"/>
<feature type="compositionally biased region" description="Polar residues" evidence="1">
    <location>
        <begin position="317"/>
        <end position="326"/>
    </location>
</feature>
<dbReference type="PROSITE" id="PS00482">
    <property type="entry name" value="DIHYDROOROTASE_1"/>
    <property type="match status" value="1"/>
</dbReference>
<reference evidence="2" key="1">
    <citation type="journal article" date="2012" name="Nat. Biotechnol.">
        <title>Reference genome sequence of the model plant Setaria.</title>
        <authorList>
            <person name="Bennetzen J.L."/>
            <person name="Schmutz J."/>
            <person name="Wang H."/>
            <person name="Percifield R."/>
            <person name="Hawkins J."/>
            <person name="Pontaroli A.C."/>
            <person name="Estep M."/>
            <person name="Feng L."/>
            <person name="Vaughn J.N."/>
            <person name="Grimwood J."/>
            <person name="Jenkins J."/>
            <person name="Barry K."/>
            <person name="Lindquist E."/>
            <person name="Hellsten U."/>
            <person name="Deshpande S."/>
            <person name="Wang X."/>
            <person name="Wu X."/>
            <person name="Mitros T."/>
            <person name="Triplett J."/>
            <person name="Yang X."/>
            <person name="Ye C.Y."/>
            <person name="Mauro-Herrera M."/>
            <person name="Wang L."/>
            <person name="Li P."/>
            <person name="Sharma M."/>
            <person name="Sharma R."/>
            <person name="Ronald P.C."/>
            <person name="Panaud O."/>
            <person name="Kellogg E.A."/>
            <person name="Brutnell T.P."/>
            <person name="Doust A.N."/>
            <person name="Tuskan G.A."/>
            <person name="Rokhsar D."/>
            <person name="Devos K.M."/>
        </authorList>
    </citation>
    <scope>NUCLEOTIDE SEQUENCE [LARGE SCALE GENOMIC DNA]</scope>
    <source>
        <strain evidence="2">Yugu1</strain>
    </source>
</reference>
<evidence type="ECO:0000313" key="2">
    <source>
        <dbReference type="EMBL" id="RCV21914.1"/>
    </source>
</evidence>
<feature type="compositionally biased region" description="Gly residues" evidence="1">
    <location>
        <begin position="189"/>
        <end position="198"/>
    </location>
</feature>